<dbReference type="VEuPathDB" id="FungiDB:ACJ73_08495"/>
<dbReference type="AlphaFoldDB" id="A0A1J9QIY5"/>
<dbReference type="OrthoDB" id="429813at2759"/>
<reference evidence="2 3" key="1">
    <citation type="submission" date="2015-08" db="EMBL/GenBank/DDBJ databases">
        <title>Emmonsia species relationships and genome sequence.</title>
        <authorList>
            <person name="Cuomo C.A."/>
            <person name="Schwartz I.S."/>
            <person name="Kenyon C."/>
            <person name="De Hoog G.S."/>
            <person name="Govender N.P."/>
            <person name="Botha A."/>
            <person name="Moreno L."/>
            <person name="De Vries M."/>
            <person name="Munoz J.F."/>
            <person name="Stielow J.B."/>
        </authorList>
    </citation>
    <scope>NUCLEOTIDE SEQUENCE [LARGE SCALE GENOMIC DNA]</scope>
    <source>
        <strain evidence="2 3">EI222</strain>
    </source>
</reference>
<dbReference type="Gene3D" id="3.40.50.720">
    <property type="entry name" value="NAD(P)-binding Rossmann-like Domain"/>
    <property type="match status" value="1"/>
</dbReference>
<gene>
    <name evidence="2" type="ORF">ACJ73_08495</name>
</gene>
<sequence>DTISRVIIDILRSRRKTEGEVRCAAFHLVNPSPAPWDSLIPAIEKHFPVEIVDPQQWVASLEASTNPTQVDLQDKPPLKILDFFRGAFIGQGEGSSKPPVLDTQRTHTGGKCHDATAYTN</sequence>
<proteinExistence type="predicted"/>
<keyword evidence="3" id="KW-1185">Reference proteome</keyword>
<dbReference type="EMBL" id="LGTZ01002022">
    <property type="protein sequence ID" value="OJD20171.1"/>
    <property type="molecule type" value="Genomic_DNA"/>
</dbReference>
<accession>A0A1J9QIY5</accession>
<organism evidence="2 3">
    <name type="scientific">Blastomyces percursus</name>
    <dbReference type="NCBI Taxonomy" id="1658174"/>
    <lineage>
        <taxon>Eukaryota</taxon>
        <taxon>Fungi</taxon>
        <taxon>Dikarya</taxon>
        <taxon>Ascomycota</taxon>
        <taxon>Pezizomycotina</taxon>
        <taxon>Eurotiomycetes</taxon>
        <taxon>Eurotiomycetidae</taxon>
        <taxon>Onygenales</taxon>
        <taxon>Ajellomycetaceae</taxon>
        <taxon>Blastomyces</taxon>
    </lineage>
</organism>
<evidence type="ECO:0000313" key="2">
    <source>
        <dbReference type="EMBL" id="OJD20171.1"/>
    </source>
</evidence>
<dbReference type="STRING" id="1658174.A0A1J9QIY5"/>
<feature type="non-terminal residue" evidence="2">
    <location>
        <position position="1"/>
    </location>
</feature>
<comment type="caution">
    <text evidence="2">The sequence shown here is derived from an EMBL/GenBank/DDBJ whole genome shotgun (WGS) entry which is preliminary data.</text>
</comment>
<protein>
    <submittedName>
        <fullName evidence="2">Uncharacterized protein</fullName>
    </submittedName>
</protein>
<feature type="region of interest" description="Disordered" evidence="1">
    <location>
        <begin position="90"/>
        <end position="120"/>
    </location>
</feature>
<name>A0A1J9QIY5_9EURO</name>
<dbReference type="Proteomes" id="UP000242791">
    <property type="component" value="Unassembled WGS sequence"/>
</dbReference>
<evidence type="ECO:0000256" key="1">
    <source>
        <dbReference type="SAM" id="MobiDB-lite"/>
    </source>
</evidence>
<evidence type="ECO:0000313" key="3">
    <source>
        <dbReference type="Proteomes" id="UP000242791"/>
    </source>
</evidence>